<dbReference type="OrthoDB" id="3887205at2759"/>
<dbReference type="InterPro" id="IPR007497">
    <property type="entry name" value="SIMPL/DUF541"/>
</dbReference>
<dbReference type="AlphaFoldDB" id="A0A4U0TK04"/>
<gene>
    <name evidence="2" type="ORF">B0A50_08211</name>
</gene>
<reference evidence="2 3" key="1">
    <citation type="submission" date="2017-03" db="EMBL/GenBank/DDBJ databases">
        <title>Genomes of endolithic fungi from Antarctica.</title>
        <authorList>
            <person name="Coleine C."/>
            <person name="Masonjones S."/>
            <person name="Stajich J.E."/>
        </authorList>
    </citation>
    <scope>NUCLEOTIDE SEQUENCE [LARGE SCALE GENOMIC DNA]</scope>
    <source>
        <strain evidence="2 3">CCFEE 6315</strain>
    </source>
</reference>
<name>A0A4U0TK04_9PEZI</name>
<dbReference type="Proteomes" id="UP000308549">
    <property type="component" value="Unassembled WGS sequence"/>
</dbReference>
<protein>
    <submittedName>
        <fullName evidence="2">Uncharacterized protein</fullName>
    </submittedName>
</protein>
<keyword evidence="3" id="KW-1185">Reference proteome</keyword>
<proteinExistence type="predicted"/>
<evidence type="ECO:0000313" key="2">
    <source>
        <dbReference type="EMBL" id="TKA22154.1"/>
    </source>
</evidence>
<organism evidence="2 3">
    <name type="scientific">Salinomyces thailandicus</name>
    <dbReference type="NCBI Taxonomy" id="706561"/>
    <lineage>
        <taxon>Eukaryota</taxon>
        <taxon>Fungi</taxon>
        <taxon>Dikarya</taxon>
        <taxon>Ascomycota</taxon>
        <taxon>Pezizomycotina</taxon>
        <taxon>Dothideomycetes</taxon>
        <taxon>Dothideomycetidae</taxon>
        <taxon>Mycosphaerellales</taxon>
        <taxon>Teratosphaeriaceae</taxon>
        <taxon>Salinomyces</taxon>
    </lineage>
</organism>
<comment type="caution">
    <text evidence="2">The sequence shown here is derived from an EMBL/GenBank/DDBJ whole genome shotgun (WGS) entry which is preliminary data.</text>
</comment>
<keyword evidence="1" id="KW-0732">Signal</keyword>
<sequence length="267" mass="29761">MAPITTSVFLLLSAAAATVSGSRLGDTYHGLTQAAQAPLSGKQAKPFTISIRDDVKAMHLAEIATAHVTVHACNSDRGAALHDGETRLQSLQSIWADAGLNSTISSPIHVRESEDDDGWNDIDDFGPIRRPSRKHKIDKESDEEETPKYCARSRVKITVEDLDVLPDLAAKLDAESEGTRLEYVHWELKETTKSAQKSQLLREAYARMLQARTRYAEAFDLDELSPIAFNEDYSYVDARSRNRFGADVDLTVPDMEFFMEFQCTFST</sequence>
<evidence type="ECO:0000256" key="1">
    <source>
        <dbReference type="SAM" id="SignalP"/>
    </source>
</evidence>
<dbReference type="Pfam" id="PF04402">
    <property type="entry name" value="SIMPL"/>
    <property type="match status" value="1"/>
</dbReference>
<dbReference type="EMBL" id="NAJL01000083">
    <property type="protein sequence ID" value="TKA22154.1"/>
    <property type="molecule type" value="Genomic_DNA"/>
</dbReference>
<evidence type="ECO:0000313" key="3">
    <source>
        <dbReference type="Proteomes" id="UP000308549"/>
    </source>
</evidence>
<accession>A0A4U0TK04</accession>
<feature type="chain" id="PRO_5020480424" evidence="1">
    <location>
        <begin position="22"/>
        <end position="267"/>
    </location>
</feature>
<feature type="signal peptide" evidence="1">
    <location>
        <begin position="1"/>
        <end position="21"/>
    </location>
</feature>